<feature type="compositionally biased region" description="Basic and acidic residues" evidence="1">
    <location>
        <begin position="77"/>
        <end position="87"/>
    </location>
</feature>
<feature type="region of interest" description="Disordered" evidence="1">
    <location>
        <begin position="72"/>
        <end position="103"/>
    </location>
</feature>
<dbReference type="Proteomes" id="UP001163823">
    <property type="component" value="Chromosome 13"/>
</dbReference>
<dbReference type="PROSITE" id="PS50053">
    <property type="entry name" value="UBIQUITIN_2"/>
    <property type="match status" value="3"/>
</dbReference>
<feature type="domain" description="Ubiquitin-like" evidence="2">
    <location>
        <begin position="24"/>
        <end position="75"/>
    </location>
</feature>
<dbReference type="Gene3D" id="3.10.20.90">
    <property type="entry name" value="Phosphatidylinositol 3-kinase Catalytic Subunit, Chain A, domain 1"/>
    <property type="match status" value="3"/>
</dbReference>
<feature type="domain" description="Ubiquitin-like" evidence="2">
    <location>
        <begin position="200"/>
        <end position="281"/>
    </location>
</feature>
<dbReference type="GO" id="GO:0031593">
    <property type="term" value="F:polyubiquitin modification-dependent protein binding"/>
    <property type="evidence" value="ECO:0007669"/>
    <property type="project" value="TreeGrafter"/>
</dbReference>
<feature type="domain" description="Ubiquitin-like" evidence="2">
    <location>
        <begin position="106"/>
        <end position="184"/>
    </location>
</feature>
<dbReference type="PANTHER" id="PTHR10621:SF38">
    <property type="entry name" value="UBIQUITIN DOMAIN-CONTAINING PROTEIN 7SL RNA1-RELATED"/>
    <property type="match status" value="1"/>
</dbReference>
<dbReference type="EMBL" id="JARAOO010000013">
    <property type="protein sequence ID" value="KAJ7946246.1"/>
    <property type="molecule type" value="Genomic_DNA"/>
</dbReference>
<keyword evidence="4" id="KW-1185">Reference proteome</keyword>
<sequence>MSSLSLKEGDHFPLKWVSSIQYLEIKEKIQKYQAIPISKQTLIFNGQILQDDRDVGNSEILQNSHVQLIVSTASSPESDKPVIKTEEQSLSPSPSPTPPSPMSKKIQLQLKILSSSKMHVPVEMDPNDTVLKLKEKIQEIEPIPINRLVLHAIGMELDDNKKSLRDYEILDHSEIDVSVRPLAGTNTAVAAVGGGGTKKLKLMVLPKCGTNKIPVEVNASDNVGELRKELQKLHQRLHFHLPQEGYFFIYKQNVMDDDRSFRWHHVGQGDTIEIFNGSVTGGS</sequence>
<evidence type="ECO:0000313" key="4">
    <source>
        <dbReference type="Proteomes" id="UP001163823"/>
    </source>
</evidence>
<dbReference type="AlphaFoldDB" id="A0AAD7KW76"/>
<proteinExistence type="predicted"/>
<dbReference type="GO" id="GO:0005829">
    <property type="term" value="C:cytosol"/>
    <property type="evidence" value="ECO:0007669"/>
    <property type="project" value="TreeGrafter"/>
</dbReference>
<comment type="caution">
    <text evidence="3">The sequence shown here is derived from an EMBL/GenBank/DDBJ whole genome shotgun (WGS) entry which is preliminary data.</text>
</comment>
<evidence type="ECO:0000259" key="2">
    <source>
        <dbReference type="PROSITE" id="PS50053"/>
    </source>
</evidence>
<dbReference type="GO" id="GO:0043161">
    <property type="term" value="P:proteasome-mediated ubiquitin-dependent protein catabolic process"/>
    <property type="evidence" value="ECO:0007669"/>
    <property type="project" value="TreeGrafter"/>
</dbReference>
<protein>
    <submittedName>
        <fullName evidence="3">Ubiquitin</fullName>
    </submittedName>
</protein>
<dbReference type="GO" id="GO:0070628">
    <property type="term" value="F:proteasome binding"/>
    <property type="evidence" value="ECO:0007669"/>
    <property type="project" value="TreeGrafter"/>
</dbReference>
<dbReference type="CDD" id="cd17039">
    <property type="entry name" value="Ubl_ubiquitin_like"/>
    <property type="match status" value="2"/>
</dbReference>
<dbReference type="KEGG" id="qsa:O6P43_031206"/>
<dbReference type="PANTHER" id="PTHR10621">
    <property type="entry name" value="UV EXCISION REPAIR PROTEIN RAD23"/>
    <property type="match status" value="1"/>
</dbReference>
<dbReference type="GO" id="GO:0005654">
    <property type="term" value="C:nucleoplasm"/>
    <property type="evidence" value="ECO:0007669"/>
    <property type="project" value="TreeGrafter"/>
</dbReference>
<evidence type="ECO:0000313" key="3">
    <source>
        <dbReference type="EMBL" id="KAJ7946246.1"/>
    </source>
</evidence>
<organism evidence="3 4">
    <name type="scientific">Quillaja saponaria</name>
    <name type="common">Soap bark tree</name>
    <dbReference type="NCBI Taxonomy" id="32244"/>
    <lineage>
        <taxon>Eukaryota</taxon>
        <taxon>Viridiplantae</taxon>
        <taxon>Streptophyta</taxon>
        <taxon>Embryophyta</taxon>
        <taxon>Tracheophyta</taxon>
        <taxon>Spermatophyta</taxon>
        <taxon>Magnoliopsida</taxon>
        <taxon>eudicotyledons</taxon>
        <taxon>Gunneridae</taxon>
        <taxon>Pentapetalae</taxon>
        <taxon>rosids</taxon>
        <taxon>fabids</taxon>
        <taxon>Fabales</taxon>
        <taxon>Quillajaceae</taxon>
        <taxon>Quillaja</taxon>
    </lineage>
</organism>
<reference evidence="3" key="1">
    <citation type="journal article" date="2023" name="Science">
        <title>Elucidation of the pathway for biosynthesis of saponin adjuvants from the soapbark tree.</title>
        <authorList>
            <person name="Reed J."/>
            <person name="Orme A."/>
            <person name="El-Demerdash A."/>
            <person name="Owen C."/>
            <person name="Martin L.B.B."/>
            <person name="Misra R.C."/>
            <person name="Kikuchi S."/>
            <person name="Rejzek M."/>
            <person name="Martin A.C."/>
            <person name="Harkess A."/>
            <person name="Leebens-Mack J."/>
            <person name="Louveau T."/>
            <person name="Stephenson M.J."/>
            <person name="Osbourn A."/>
        </authorList>
    </citation>
    <scope>NUCLEOTIDE SEQUENCE</scope>
    <source>
        <strain evidence="3">S10</strain>
    </source>
</reference>
<dbReference type="GO" id="GO:0043130">
    <property type="term" value="F:ubiquitin binding"/>
    <property type="evidence" value="ECO:0007669"/>
    <property type="project" value="TreeGrafter"/>
</dbReference>
<gene>
    <name evidence="3" type="ORF">O6P43_031206</name>
</gene>
<dbReference type="InterPro" id="IPR000626">
    <property type="entry name" value="Ubiquitin-like_dom"/>
</dbReference>
<dbReference type="InterPro" id="IPR029071">
    <property type="entry name" value="Ubiquitin-like_domsf"/>
</dbReference>
<dbReference type="InterPro" id="IPR019954">
    <property type="entry name" value="Ubiquitin_CS"/>
</dbReference>
<dbReference type="Pfam" id="PF00240">
    <property type="entry name" value="ubiquitin"/>
    <property type="match status" value="3"/>
</dbReference>
<evidence type="ECO:0000256" key="1">
    <source>
        <dbReference type="SAM" id="MobiDB-lite"/>
    </source>
</evidence>
<dbReference type="SMART" id="SM00213">
    <property type="entry name" value="UBQ"/>
    <property type="match status" value="3"/>
</dbReference>
<dbReference type="PROSITE" id="PS00299">
    <property type="entry name" value="UBIQUITIN_1"/>
    <property type="match status" value="1"/>
</dbReference>
<dbReference type="SUPFAM" id="SSF54236">
    <property type="entry name" value="Ubiquitin-like"/>
    <property type="match status" value="3"/>
</dbReference>
<name>A0AAD7KW76_QUISA</name>
<accession>A0AAD7KW76</accession>